<dbReference type="Proteomes" id="UP000460650">
    <property type="component" value="Unassembled WGS sequence"/>
</dbReference>
<reference evidence="3 4" key="1">
    <citation type="submission" date="2019-09" db="EMBL/GenBank/DDBJ databases">
        <title>Taxonomic organization of the family Brucellaceae based on a phylogenomic approach.</title>
        <authorList>
            <person name="Leclercq S."/>
            <person name="Cloeckaert A."/>
            <person name="Zygmunt M.S."/>
        </authorList>
    </citation>
    <scope>NUCLEOTIDE SEQUENCE [LARGE SCALE GENOMIC DNA]</scope>
    <source>
        <strain evidence="3 4">TA93</strain>
    </source>
</reference>
<name>A0A7V8B1E0_9HYPH</name>
<evidence type="ECO:0000313" key="4">
    <source>
        <dbReference type="Proteomes" id="UP000460650"/>
    </source>
</evidence>
<evidence type="ECO:0000259" key="2">
    <source>
        <dbReference type="SMART" id="SM00507"/>
    </source>
</evidence>
<proteinExistence type="predicted"/>
<keyword evidence="3" id="KW-0540">Nuclease</keyword>
<dbReference type="InterPro" id="IPR029471">
    <property type="entry name" value="HNH_5"/>
</dbReference>
<organism evidence="3 4">
    <name type="scientific">Brucella tritici</name>
    <dbReference type="NCBI Taxonomy" id="94626"/>
    <lineage>
        <taxon>Bacteria</taxon>
        <taxon>Pseudomonadati</taxon>
        <taxon>Pseudomonadota</taxon>
        <taxon>Alphaproteobacteria</taxon>
        <taxon>Hyphomicrobiales</taxon>
        <taxon>Brucellaceae</taxon>
        <taxon>Brucella/Ochrobactrum group</taxon>
        <taxon>Brucella</taxon>
    </lineage>
</organism>
<gene>
    <name evidence="3" type="ORF">F9K94_15500</name>
</gene>
<keyword evidence="3" id="KW-0255">Endonuclease</keyword>
<dbReference type="EMBL" id="WBVY01000004">
    <property type="protein sequence ID" value="KAB2655930.1"/>
    <property type="molecule type" value="Genomic_DNA"/>
</dbReference>
<comment type="caution">
    <text evidence="3">The sequence shown here is derived from an EMBL/GenBank/DDBJ whole genome shotgun (WGS) entry which is preliminary data.</text>
</comment>
<evidence type="ECO:0000256" key="1">
    <source>
        <dbReference type="SAM" id="MobiDB-lite"/>
    </source>
</evidence>
<evidence type="ECO:0000313" key="3">
    <source>
        <dbReference type="EMBL" id="KAB2655930.1"/>
    </source>
</evidence>
<dbReference type="AlphaFoldDB" id="A0A7V8B1E0"/>
<protein>
    <submittedName>
        <fullName evidence="3">HNH endonuclease</fullName>
    </submittedName>
</protein>
<dbReference type="SMART" id="SM00507">
    <property type="entry name" value="HNHc"/>
    <property type="match status" value="1"/>
</dbReference>
<sequence>MARKEFTRKIRTAAIERAAGHCEKCKAALKKGEAEVDHILPDILGGEPVLVNAQVLCQQCHAEKTADDIRRTRKADRQRDKNNGAIKPSSKLSAKDKQPKRLTKQLPPRKRDIFGRPVSESARA</sequence>
<feature type="domain" description="HNH nuclease" evidence="2">
    <location>
        <begin position="9"/>
        <end position="62"/>
    </location>
</feature>
<dbReference type="Pfam" id="PF14279">
    <property type="entry name" value="HNH_5"/>
    <property type="match status" value="1"/>
</dbReference>
<feature type="region of interest" description="Disordered" evidence="1">
    <location>
        <begin position="66"/>
        <end position="124"/>
    </location>
</feature>
<dbReference type="CDD" id="cd00085">
    <property type="entry name" value="HNHc"/>
    <property type="match status" value="1"/>
</dbReference>
<dbReference type="GO" id="GO:0004519">
    <property type="term" value="F:endonuclease activity"/>
    <property type="evidence" value="ECO:0007669"/>
    <property type="project" value="UniProtKB-KW"/>
</dbReference>
<feature type="compositionally biased region" description="Basic and acidic residues" evidence="1">
    <location>
        <begin position="66"/>
        <end position="82"/>
    </location>
</feature>
<dbReference type="RefSeq" id="WP_151646733.1">
    <property type="nucleotide sequence ID" value="NZ_WBVY01000004.1"/>
</dbReference>
<dbReference type="InterPro" id="IPR003615">
    <property type="entry name" value="HNH_nuc"/>
</dbReference>
<accession>A0A7V8B1E0</accession>
<dbReference type="Gene3D" id="1.10.30.50">
    <property type="match status" value="1"/>
</dbReference>
<keyword evidence="3" id="KW-0378">Hydrolase</keyword>